<feature type="domain" description="ABC transporter" evidence="9">
    <location>
        <begin position="281"/>
        <end position="474"/>
    </location>
</feature>
<dbReference type="SMART" id="SM00382">
    <property type="entry name" value="AAA"/>
    <property type="match status" value="1"/>
</dbReference>
<accession>A0A3M7KS14</accession>
<dbReference type="GO" id="GO:0005743">
    <property type="term" value="C:mitochondrial inner membrane"/>
    <property type="evidence" value="ECO:0007669"/>
    <property type="project" value="TreeGrafter"/>
</dbReference>
<proteinExistence type="predicted"/>
<keyword evidence="6 8" id="KW-0472">Membrane</keyword>
<evidence type="ECO:0000256" key="1">
    <source>
        <dbReference type="ARBA" id="ARBA00004141"/>
    </source>
</evidence>
<feature type="region of interest" description="Disordered" evidence="7">
    <location>
        <begin position="515"/>
        <end position="550"/>
    </location>
</feature>
<evidence type="ECO:0000259" key="10">
    <source>
        <dbReference type="PROSITE" id="PS50929"/>
    </source>
</evidence>
<evidence type="ECO:0000256" key="5">
    <source>
        <dbReference type="ARBA" id="ARBA00022989"/>
    </source>
</evidence>
<evidence type="ECO:0000313" key="12">
    <source>
        <dbReference type="Proteomes" id="UP000279271"/>
    </source>
</evidence>
<organism evidence="11 12">
    <name type="scientific">Auxenochlorella protothecoides</name>
    <name type="common">Green microalga</name>
    <name type="synonym">Chlorella protothecoides</name>
    <dbReference type="NCBI Taxonomy" id="3075"/>
    <lineage>
        <taxon>Eukaryota</taxon>
        <taxon>Viridiplantae</taxon>
        <taxon>Chlorophyta</taxon>
        <taxon>core chlorophytes</taxon>
        <taxon>Trebouxiophyceae</taxon>
        <taxon>Chlorellales</taxon>
        <taxon>Chlorellaceae</taxon>
        <taxon>Auxenochlorella</taxon>
    </lineage>
</organism>
<dbReference type="InterPro" id="IPR003593">
    <property type="entry name" value="AAA+_ATPase"/>
</dbReference>
<dbReference type="AlphaFoldDB" id="A0A3M7KS14"/>
<comment type="caution">
    <text evidence="11">The sequence shown here is derived from an EMBL/GenBank/DDBJ whole genome shotgun (WGS) entry which is preliminary data.</text>
</comment>
<dbReference type="GO" id="GO:0005524">
    <property type="term" value="F:ATP binding"/>
    <property type="evidence" value="ECO:0007669"/>
    <property type="project" value="UniProtKB-KW"/>
</dbReference>
<feature type="transmembrane region" description="Helical" evidence="8">
    <location>
        <begin position="55"/>
        <end position="79"/>
    </location>
</feature>
<dbReference type="InterPro" id="IPR039421">
    <property type="entry name" value="Type_1_exporter"/>
</dbReference>
<sequence length="550" mass="59298">MIESIVPTFLLQAAARRVSFHTFSHVLNLDLHFHLNRKTGSLSRMLERGSRSIAVIFRAIAFTAIPTLLELAAVCTILARTFDARVSALVLTTFAAYAGWTIAIARWTTQIRREVKDLDNHISGKAVDALLNYETVALYGNEQGEVEQYDQGLIQYQKKSVKMEGVSALLNAGQAFVLAAGMAAVLLVTVRSKPGVTAGDLVMVQGLLLQVWSPLSFLGWFYRELRQSLVDLEDMLRLLKTDNSVVDGSHALPTAAASVADGSAPARRGATRQQASQGLAVHLQNVTYGYPGTTRNVLKGVSLSAAPGESIAIVGPSGSGKSTILRLLVRLFDAGSGAVFVNGVDVRELRKKDLRGAVGVIPQDTVLFNDTLRHNVAYSRPSATFEELEKAAKAAKLDAVVARLSKGWESLPKLIVCDEATSALDTATEKSIMGSLLMQACDRIYVLRDGIVAEQGSHPQLLAKGGLYREMWRLQEAEQAVDSICSHDAEDAVIDGPLPGTKEEEVWREGWREGWQQGLEEGQAAGVENEELGGGTPAQAARSIAPTATP</sequence>
<evidence type="ECO:0000256" key="3">
    <source>
        <dbReference type="ARBA" id="ARBA00022741"/>
    </source>
</evidence>
<dbReference type="InterPro" id="IPR011527">
    <property type="entry name" value="ABC1_TM_dom"/>
</dbReference>
<keyword evidence="3" id="KW-0547">Nucleotide-binding</keyword>
<evidence type="ECO:0000256" key="2">
    <source>
        <dbReference type="ARBA" id="ARBA00022692"/>
    </source>
</evidence>
<dbReference type="PANTHER" id="PTHR24221">
    <property type="entry name" value="ATP-BINDING CASSETTE SUB-FAMILY B"/>
    <property type="match status" value="1"/>
</dbReference>
<dbReference type="PROSITE" id="PS50929">
    <property type="entry name" value="ABC_TM1F"/>
    <property type="match status" value="1"/>
</dbReference>
<reference evidence="12" key="1">
    <citation type="journal article" date="2018" name="Algal Res.">
        <title>Characterization of plant carbon substrate utilization by Auxenochlorella protothecoides.</title>
        <authorList>
            <person name="Vogler B.W."/>
            <person name="Starkenburg S.R."/>
            <person name="Sudasinghe N."/>
            <person name="Schambach J.Y."/>
            <person name="Rollin J.A."/>
            <person name="Pattathil S."/>
            <person name="Barry A.N."/>
        </authorList>
    </citation>
    <scope>NUCLEOTIDE SEQUENCE [LARGE SCALE GENOMIC DNA]</scope>
    <source>
        <strain evidence="12">UTEX 25</strain>
    </source>
</reference>
<dbReference type="InterPro" id="IPR036640">
    <property type="entry name" value="ABC1_TM_sf"/>
</dbReference>
<dbReference type="GO" id="GO:0016887">
    <property type="term" value="F:ATP hydrolysis activity"/>
    <property type="evidence" value="ECO:0007669"/>
    <property type="project" value="InterPro"/>
</dbReference>
<evidence type="ECO:0008006" key="13">
    <source>
        <dbReference type="Google" id="ProtNLM"/>
    </source>
</evidence>
<dbReference type="SUPFAM" id="SSF52540">
    <property type="entry name" value="P-loop containing nucleoside triphosphate hydrolases"/>
    <property type="match status" value="1"/>
</dbReference>
<protein>
    <recommendedName>
        <fullName evidence="13">ABC transmembrane type-1 domain-containing protein</fullName>
    </recommendedName>
</protein>
<feature type="transmembrane region" description="Helical" evidence="8">
    <location>
        <begin position="85"/>
        <end position="105"/>
    </location>
</feature>
<dbReference type="SUPFAM" id="SSF90123">
    <property type="entry name" value="ABC transporter transmembrane region"/>
    <property type="match status" value="1"/>
</dbReference>
<evidence type="ECO:0000259" key="9">
    <source>
        <dbReference type="PROSITE" id="PS50893"/>
    </source>
</evidence>
<gene>
    <name evidence="11" type="ORF">APUTEX25_005146</name>
</gene>
<dbReference type="Proteomes" id="UP000279271">
    <property type="component" value="Unassembled WGS sequence"/>
</dbReference>
<evidence type="ECO:0000256" key="7">
    <source>
        <dbReference type="SAM" id="MobiDB-lite"/>
    </source>
</evidence>
<dbReference type="GO" id="GO:0006879">
    <property type="term" value="P:intracellular iron ion homeostasis"/>
    <property type="evidence" value="ECO:0007669"/>
    <property type="project" value="TreeGrafter"/>
</dbReference>
<comment type="subcellular location">
    <subcellularLocation>
        <location evidence="1">Membrane</location>
        <topology evidence="1">Multi-pass membrane protein</topology>
    </subcellularLocation>
</comment>
<dbReference type="CDD" id="cd18582">
    <property type="entry name" value="ABC_6TM_ATM1_ABCB7"/>
    <property type="match status" value="1"/>
</dbReference>
<dbReference type="Pfam" id="PF00005">
    <property type="entry name" value="ABC_tran"/>
    <property type="match status" value="1"/>
</dbReference>
<dbReference type="GO" id="GO:0140359">
    <property type="term" value="F:ABC-type transporter activity"/>
    <property type="evidence" value="ECO:0007669"/>
    <property type="project" value="InterPro"/>
</dbReference>
<feature type="domain" description="ABC transmembrane type-1" evidence="10">
    <location>
        <begin position="1"/>
        <end position="227"/>
    </location>
</feature>
<dbReference type="InterPro" id="IPR003439">
    <property type="entry name" value="ABC_transporter-like_ATP-bd"/>
</dbReference>
<evidence type="ECO:0000256" key="8">
    <source>
        <dbReference type="SAM" id="Phobius"/>
    </source>
</evidence>
<dbReference type="Gene3D" id="1.20.1560.10">
    <property type="entry name" value="ABC transporter type 1, transmembrane domain"/>
    <property type="match status" value="1"/>
</dbReference>
<dbReference type="Pfam" id="PF00664">
    <property type="entry name" value="ABC_membrane"/>
    <property type="match status" value="1"/>
</dbReference>
<keyword evidence="4" id="KW-0067">ATP-binding</keyword>
<feature type="transmembrane region" description="Helical" evidence="8">
    <location>
        <begin position="168"/>
        <end position="190"/>
    </location>
</feature>
<name>A0A3M7KS14_AUXPR</name>
<evidence type="ECO:0000256" key="6">
    <source>
        <dbReference type="ARBA" id="ARBA00023136"/>
    </source>
</evidence>
<keyword evidence="2 8" id="KW-0812">Transmembrane</keyword>
<keyword evidence="5 8" id="KW-1133">Transmembrane helix</keyword>
<dbReference type="InterPro" id="IPR027417">
    <property type="entry name" value="P-loop_NTPase"/>
</dbReference>
<evidence type="ECO:0000256" key="4">
    <source>
        <dbReference type="ARBA" id="ARBA00022840"/>
    </source>
</evidence>
<dbReference type="PROSITE" id="PS50893">
    <property type="entry name" value="ABC_TRANSPORTER_2"/>
    <property type="match status" value="1"/>
</dbReference>
<dbReference type="PANTHER" id="PTHR24221:SF470">
    <property type="entry name" value="MITOCHONDRIAL ABC TRANSPORTER ATM"/>
    <property type="match status" value="1"/>
</dbReference>
<dbReference type="Gene3D" id="3.40.50.300">
    <property type="entry name" value="P-loop containing nucleotide triphosphate hydrolases"/>
    <property type="match status" value="2"/>
</dbReference>
<evidence type="ECO:0000313" key="11">
    <source>
        <dbReference type="EMBL" id="RMZ53157.1"/>
    </source>
</evidence>
<dbReference type="EMBL" id="QOKY01000199">
    <property type="protein sequence ID" value="RMZ53157.1"/>
    <property type="molecule type" value="Genomic_DNA"/>
</dbReference>